<protein>
    <submittedName>
        <fullName evidence="2">Uncharacterized protein</fullName>
    </submittedName>
</protein>
<sequence length="47" mass="5206">MSASIKVKVSRSLKGKSFQKLSNNAKQNQRLNSGVTAANAFYLLWGY</sequence>
<reference evidence="4" key="2">
    <citation type="submission" date="2021-11" db="EMBL/GenBank/DDBJ databases">
        <authorList>
            <person name="Riesbeck K."/>
        </authorList>
    </citation>
    <scope>NUCLEOTIDE SEQUENCE [LARGE SCALE GENOMIC DNA]</scope>
</reference>
<proteinExistence type="predicted"/>
<reference evidence="1" key="3">
    <citation type="submission" date="2024-01" db="EMBL/GenBank/DDBJ databases">
        <authorList>
            <person name="Riesbeck K."/>
        </authorList>
    </citation>
    <scope>NUCLEOTIDE SEQUENCE</scope>
    <source>
        <strain evidence="1">3655</strain>
    </source>
</reference>
<evidence type="ECO:0000313" key="4">
    <source>
        <dbReference type="Proteomes" id="UP000837958"/>
    </source>
</evidence>
<accession>A0A0H3PCC8</accession>
<name>A0A0H3PCC8_HAEI3</name>
<evidence type="ECO:0000313" key="1">
    <source>
        <dbReference type="EMBL" id="CAH0450974.1"/>
    </source>
</evidence>
<evidence type="ECO:0000313" key="3">
    <source>
        <dbReference type="Proteomes" id="UP000003185"/>
    </source>
</evidence>
<dbReference type="EMBL" id="OV040719">
    <property type="protein sequence ID" value="CAH0450974.1"/>
    <property type="molecule type" value="Genomic_DNA"/>
</dbReference>
<dbReference type="EMBL" id="AAZF01000017">
    <property type="protein sequence ID" value="EDJ92033.1"/>
    <property type="molecule type" value="Genomic_DNA"/>
</dbReference>
<evidence type="ECO:0000313" key="2">
    <source>
        <dbReference type="EMBL" id="EDJ92033.1"/>
    </source>
</evidence>
<gene>
    <name evidence="2" type="ORF">CGSHi3655_00390</name>
    <name evidence="1" type="ORF">KRLU3655_LOCUS1050</name>
</gene>
<organism evidence="2 3">
    <name type="scientific">Haemophilus influenzae (strain NTHi 3655)</name>
    <dbReference type="NCBI Taxonomy" id="375177"/>
    <lineage>
        <taxon>Bacteria</taxon>
        <taxon>Pseudomonadati</taxon>
        <taxon>Pseudomonadota</taxon>
        <taxon>Gammaproteobacteria</taxon>
        <taxon>Pasteurellales</taxon>
        <taxon>Pasteurellaceae</taxon>
        <taxon>Haemophilus</taxon>
    </lineage>
</organism>
<dbReference type="Proteomes" id="UP000837958">
    <property type="component" value="Chromosome"/>
</dbReference>
<dbReference type="AlphaFoldDB" id="A0A0H3PCC8"/>
<reference evidence="2 3" key="1">
    <citation type="journal article" date="2007" name="Genome Biol.">
        <title>Characterization and modeling of the Haemophilus influenzae core and supragenomes based on the complete genomic sequences of Rd and 12 clinical nontypeable strains.</title>
        <authorList>
            <person name="Hogg J.S."/>
            <person name="Hu F.Z."/>
            <person name="Janto B."/>
            <person name="Boissy R."/>
            <person name="Hayes J."/>
            <person name="Keefe R."/>
            <person name="Post J.C."/>
            <person name="Ehrlich G.D."/>
        </authorList>
    </citation>
    <scope>NUCLEOTIDE SEQUENCE [LARGE SCALE GENOMIC DNA]</scope>
    <source>
        <strain evidence="2">3655</strain>
        <strain evidence="3">NTHi 3655</strain>
    </source>
</reference>
<dbReference type="Proteomes" id="UP000003185">
    <property type="component" value="Unassembled WGS sequence"/>
</dbReference>